<dbReference type="PANTHER" id="PTHR47723:SF23">
    <property type="entry name" value="REVERSE TRANSCRIPTASE-LIKE PROTEIN"/>
    <property type="match status" value="1"/>
</dbReference>
<name>A0AAD9Z635_9ROSI</name>
<feature type="domain" description="RNase H type-1" evidence="1">
    <location>
        <begin position="11"/>
        <end position="94"/>
    </location>
</feature>
<dbReference type="InterPro" id="IPR036397">
    <property type="entry name" value="RNaseH_sf"/>
</dbReference>
<dbReference type="AlphaFoldDB" id="A0AAD9Z635"/>
<dbReference type="CDD" id="cd06222">
    <property type="entry name" value="RNase_H_like"/>
    <property type="match status" value="1"/>
</dbReference>
<reference evidence="2" key="1">
    <citation type="journal article" date="2023" name="Plant J.">
        <title>Genome sequences and population genomics provide insights into the demographic history, inbreeding, and mutation load of two 'living fossil' tree species of Dipteronia.</title>
        <authorList>
            <person name="Feng Y."/>
            <person name="Comes H.P."/>
            <person name="Chen J."/>
            <person name="Zhu S."/>
            <person name="Lu R."/>
            <person name="Zhang X."/>
            <person name="Li P."/>
            <person name="Qiu J."/>
            <person name="Olsen K.M."/>
            <person name="Qiu Y."/>
        </authorList>
    </citation>
    <scope>NUCLEOTIDE SEQUENCE</scope>
    <source>
        <strain evidence="2">NBL</strain>
    </source>
</reference>
<evidence type="ECO:0000259" key="1">
    <source>
        <dbReference type="Pfam" id="PF13456"/>
    </source>
</evidence>
<sequence>MAVSFSDQVFAFEVELLAASMSIDFAWKYGWRRIWLESDSSYMVQLLSSRSKHVPWLVRKALQRCIFQISQMEFQVSYIFSEGNQVADALSKHALGLEVDSWWFSAPSFCSSMVSNDCIGRESFRFS</sequence>
<dbReference type="Pfam" id="PF13456">
    <property type="entry name" value="RVT_3"/>
    <property type="match status" value="1"/>
</dbReference>
<organism evidence="2 3">
    <name type="scientific">Dipteronia sinensis</name>
    <dbReference type="NCBI Taxonomy" id="43782"/>
    <lineage>
        <taxon>Eukaryota</taxon>
        <taxon>Viridiplantae</taxon>
        <taxon>Streptophyta</taxon>
        <taxon>Embryophyta</taxon>
        <taxon>Tracheophyta</taxon>
        <taxon>Spermatophyta</taxon>
        <taxon>Magnoliopsida</taxon>
        <taxon>eudicotyledons</taxon>
        <taxon>Gunneridae</taxon>
        <taxon>Pentapetalae</taxon>
        <taxon>rosids</taxon>
        <taxon>malvids</taxon>
        <taxon>Sapindales</taxon>
        <taxon>Sapindaceae</taxon>
        <taxon>Hippocastanoideae</taxon>
        <taxon>Acereae</taxon>
        <taxon>Dipteronia</taxon>
    </lineage>
</organism>
<evidence type="ECO:0000313" key="2">
    <source>
        <dbReference type="EMBL" id="KAK3172171.1"/>
    </source>
</evidence>
<dbReference type="SUPFAM" id="SSF53098">
    <property type="entry name" value="Ribonuclease H-like"/>
    <property type="match status" value="1"/>
</dbReference>
<dbReference type="InterPro" id="IPR002156">
    <property type="entry name" value="RNaseH_domain"/>
</dbReference>
<dbReference type="InterPro" id="IPR012337">
    <property type="entry name" value="RNaseH-like_sf"/>
</dbReference>
<keyword evidence="3" id="KW-1185">Reference proteome</keyword>
<dbReference type="InterPro" id="IPR044730">
    <property type="entry name" value="RNase_H-like_dom_plant"/>
</dbReference>
<dbReference type="Proteomes" id="UP001281410">
    <property type="component" value="Unassembled WGS sequence"/>
</dbReference>
<gene>
    <name evidence="2" type="ORF">Dsin_032508</name>
</gene>
<dbReference type="InterPro" id="IPR053151">
    <property type="entry name" value="RNase_H-like"/>
</dbReference>
<dbReference type="Gene3D" id="3.30.420.10">
    <property type="entry name" value="Ribonuclease H-like superfamily/Ribonuclease H"/>
    <property type="match status" value="1"/>
</dbReference>
<dbReference type="GO" id="GO:0004523">
    <property type="term" value="F:RNA-DNA hybrid ribonuclease activity"/>
    <property type="evidence" value="ECO:0007669"/>
    <property type="project" value="InterPro"/>
</dbReference>
<dbReference type="PANTHER" id="PTHR47723">
    <property type="entry name" value="OS05G0353850 PROTEIN"/>
    <property type="match status" value="1"/>
</dbReference>
<accession>A0AAD9Z635</accession>
<dbReference type="GO" id="GO:0003676">
    <property type="term" value="F:nucleic acid binding"/>
    <property type="evidence" value="ECO:0007669"/>
    <property type="project" value="InterPro"/>
</dbReference>
<protein>
    <recommendedName>
        <fullName evidence="1">RNase H type-1 domain-containing protein</fullName>
    </recommendedName>
</protein>
<evidence type="ECO:0000313" key="3">
    <source>
        <dbReference type="Proteomes" id="UP001281410"/>
    </source>
</evidence>
<comment type="caution">
    <text evidence="2">The sequence shown here is derived from an EMBL/GenBank/DDBJ whole genome shotgun (WGS) entry which is preliminary data.</text>
</comment>
<proteinExistence type="predicted"/>
<dbReference type="EMBL" id="JANJYJ010000772">
    <property type="protein sequence ID" value="KAK3172171.1"/>
    <property type="molecule type" value="Genomic_DNA"/>
</dbReference>